<keyword evidence="5 7" id="KW-0234">DNA repair</keyword>
<feature type="domain" description="DNA replication/recombination mediator RecO N-terminal" evidence="8">
    <location>
        <begin position="1"/>
        <end position="78"/>
    </location>
</feature>
<keyword evidence="4 7" id="KW-0233">DNA recombination</keyword>
<dbReference type="InterPro" id="IPR037278">
    <property type="entry name" value="ARFGAP/RecO"/>
</dbReference>
<dbReference type="PANTHER" id="PTHR33991:SF1">
    <property type="entry name" value="DNA REPAIR PROTEIN RECO"/>
    <property type="match status" value="1"/>
</dbReference>
<evidence type="ECO:0000259" key="8">
    <source>
        <dbReference type="Pfam" id="PF11967"/>
    </source>
</evidence>
<protein>
    <recommendedName>
        <fullName evidence="2 7">DNA repair protein RecO</fullName>
    </recommendedName>
    <alternativeName>
        <fullName evidence="6 7">Recombination protein O</fullName>
    </alternativeName>
</protein>
<evidence type="ECO:0000256" key="1">
    <source>
        <dbReference type="ARBA" id="ARBA00007452"/>
    </source>
</evidence>
<dbReference type="KEGG" id="vhl:BME96_08595"/>
<dbReference type="Pfam" id="PF02565">
    <property type="entry name" value="RecO_C"/>
    <property type="match status" value="1"/>
</dbReference>
<organism evidence="9 10">
    <name type="scientific">Virgibacillus halodenitrificans</name>
    <name type="common">Bacillus halodenitrificans</name>
    <dbReference type="NCBI Taxonomy" id="1482"/>
    <lineage>
        <taxon>Bacteria</taxon>
        <taxon>Bacillati</taxon>
        <taxon>Bacillota</taxon>
        <taxon>Bacilli</taxon>
        <taxon>Bacillales</taxon>
        <taxon>Bacillaceae</taxon>
        <taxon>Virgibacillus</taxon>
    </lineage>
</organism>
<name>A0AAC9IZY0_VIRHA</name>
<dbReference type="InterPro" id="IPR022572">
    <property type="entry name" value="DNA_rep/recomb_RecO_N"/>
</dbReference>
<dbReference type="NCBIfam" id="TIGR00613">
    <property type="entry name" value="reco"/>
    <property type="match status" value="1"/>
</dbReference>
<dbReference type="HAMAP" id="MF_00201">
    <property type="entry name" value="RecO"/>
    <property type="match status" value="1"/>
</dbReference>
<dbReference type="PANTHER" id="PTHR33991">
    <property type="entry name" value="DNA REPAIR PROTEIN RECO"/>
    <property type="match status" value="1"/>
</dbReference>
<dbReference type="Gene3D" id="1.20.1440.120">
    <property type="entry name" value="Recombination protein O, C-terminal domain"/>
    <property type="match status" value="1"/>
</dbReference>
<evidence type="ECO:0000256" key="5">
    <source>
        <dbReference type="ARBA" id="ARBA00023204"/>
    </source>
</evidence>
<accession>A0AAC9IZY0</accession>
<evidence type="ECO:0000256" key="4">
    <source>
        <dbReference type="ARBA" id="ARBA00023172"/>
    </source>
</evidence>
<dbReference type="InterPro" id="IPR042242">
    <property type="entry name" value="RecO_C"/>
</dbReference>
<dbReference type="InterPro" id="IPR003717">
    <property type="entry name" value="RecO"/>
</dbReference>
<dbReference type="GO" id="GO:0006302">
    <property type="term" value="P:double-strand break repair"/>
    <property type="evidence" value="ECO:0007669"/>
    <property type="project" value="TreeGrafter"/>
</dbReference>
<gene>
    <name evidence="7" type="primary">recO</name>
    <name evidence="9" type="ORF">BME96_08595</name>
</gene>
<dbReference type="GO" id="GO:0006310">
    <property type="term" value="P:DNA recombination"/>
    <property type="evidence" value="ECO:0007669"/>
    <property type="project" value="UniProtKB-UniRule"/>
</dbReference>
<dbReference type="Gene3D" id="2.40.50.140">
    <property type="entry name" value="Nucleic acid-binding proteins"/>
    <property type="match status" value="1"/>
</dbReference>
<dbReference type="RefSeq" id="WP_060678393.1">
    <property type="nucleotide sequence ID" value="NZ_CP017962.1"/>
</dbReference>
<reference evidence="9 10" key="1">
    <citation type="submission" date="2016-11" db="EMBL/GenBank/DDBJ databases">
        <title>Complete genome sequencing of Virgibacillus halodenitrificans PDB-F2.</title>
        <authorList>
            <person name="Sun Z."/>
            <person name="Zhou Y."/>
            <person name="Li H."/>
        </authorList>
    </citation>
    <scope>NUCLEOTIDE SEQUENCE [LARGE SCALE GENOMIC DNA]</scope>
    <source>
        <strain evidence="9 10">PDB-F2</strain>
    </source>
</reference>
<sequence length="247" mass="28500">MLEKVDGVILKTQDYGETHKIITIYSRKLGKISTLARGAKKTKSRMAAVTQPFIYGNFFVYLNKGLSTIQQGEIEYSFRAIREDIFKTAYTAYITELTDKIVDPQIPDPFLFEELYQTMSWIEEHEDVEIPIMMYELKMFAKGGFGPMVNGCANCNNKEFPYAFSIAEGGLLCKRCRYLDEKAIPLPDSVSKLLHLFTAVELKRIGTISVKSENRQLIRKILDAYYEQYGGYFLKSKRFLRQLDLLK</sequence>
<evidence type="ECO:0000256" key="6">
    <source>
        <dbReference type="ARBA" id="ARBA00033409"/>
    </source>
</evidence>
<dbReference type="EMBL" id="CP017962">
    <property type="protein sequence ID" value="APC48229.1"/>
    <property type="molecule type" value="Genomic_DNA"/>
</dbReference>
<dbReference type="InterPro" id="IPR012340">
    <property type="entry name" value="NA-bd_OB-fold"/>
</dbReference>
<evidence type="ECO:0000256" key="3">
    <source>
        <dbReference type="ARBA" id="ARBA00022763"/>
    </source>
</evidence>
<proteinExistence type="inferred from homology"/>
<keyword evidence="3 7" id="KW-0227">DNA damage</keyword>
<dbReference type="GO" id="GO:0043590">
    <property type="term" value="C:bacterial nucleoid"/>
    <property type="evidence" value="ECO:0007669"/>
    <property type="project" value="TreeGrafter"/>
</dbReference>
<dbReference type="Pfam" id="PF11967">
    <property type="entry name" value="RecO_N"/>
    <property type="match status" value="1"/>
</dbReference>
<dbReference type="AlphaFoldDB" id="A0AAC9IZY0"/>
<comment type="function">
    <text evidence="7">Involved in DNA repair and RecF pathway recombination.</text>
</comment>
<dbReference type="SUPFAM" id="SSF57863">
    <property type="entry name" value="ArfGap/RecO-like zinc finger"/>
    <property type="match status" value="1"/>
</dbReference>
<evidence type="ECO:0000256" key="7">
    <source>
        <dbReference type="HAMAP-Rule" id="MF_00201"/>
    </source>
</evidence>
<dbReference type="GeneID" id="71514452"/>
<comment type="similarity">
    <text evidence="1 7">Belongs to the RecO family.</text>
</comment>
<evidence type="ECO:0000313" key="9">
    <source>
        <dbReference type="EMBL" id="APC48229.1"/>
    </source>
</evidence>
<dbReference type="Proteomes" id="UP000182945">
    <property type="component" value="Chromosome"/>
</dbReference>
<evidence type="ECO:0000313" key="10">
    <source>
        <dbReference type="Proteomes" id="UP000182945"/>
    </source>
</evidence>
<evidence type="ECO:0000256" key="2">
    <source>
        <dbReference type="ARBA" id="ARBA00021310"/>
    </source>
</evidence>
<dbReference type="SUPFAM" id="SSF50249">
    <property type="entry name" value="Nucleic acid-binding proteins"/>
    <property type="match status" value="1"/>
</dbReference>